<sequence length="339" mass="39401">MRIKKNPFQLFLSDLKIEQKNNCNNQSFKDIITELIITSNKIFSDPKQIIIIPSTSPLIVNNLNLNTRTVKRNTKKTLIIKTLSPRNFENNKQYLIERNDNSNDKYSNSNKSNNNKNNNNSNSNINSDSDDNNKENENSFIPMGGKYLKSNPSNNSKNVSQELPMKNHIIIKKNVKIINPGKFKINTSRDYLIRKIIEIFLNHPTQKKIKNKKTNQIINILENDKRRTSGIISILRGIGLIGSIEAPLIETRSQEFFLAFPLPILKHGISKENYIYFRKFALNILSEPLKYLEYHNLLIQSKEILKNRLIQVINNLHSSTKFFNFKKKLELFSQKIINN</sequence>
<comment type="caution">
    <text evidence="2">The sequence shown here is derived from an EMBL/GenBank/DDBJ whole genome shotgun (WGS) entry which is preliminary data.</text>
</comment>
<evidence type="ECO:0000313" key="3">
    <source>
        <dbReference type="Proteomes" id="UP001146793"/>
    </source>
</evidence>
<accession>A0AAV7ZV61</accession>
<feature type="compositionally biased region" description="Low complexity" evidence="1">
    <location>
        <begin position="104"/>
        <end position="127"/>
    </location>
</feature>
<feature type="region of interest" description="Disordered" evidence="1">
    <location>
        <begin position="98"/>
        <end position="160"/>
    </location>
</feature>
<dbReference type="EMBL" id="JANTQA010000023">
    <property type="protein sequence ID" value="KAJ3445011.1"/>
    <property type="molecule type" value="Genomic_DNA"/>
</dbReference>
<evidence type="ECO:0000256" key="1">
    <source>
        <dbReference type="SAM" id="MobiDB-lite"/>
    </source>
</evidence>
<name>A0AAV7ZV61_9EUKA</name>
<proteinExistence type="predicted"/>
<protein>
    <submittedName>
        <fullName evidence="2">Mortality factor 4-like protein</fullName>
    </submittedName>
</protein>
<feature type="compositionally biased region" description="Low complexity" evidence="1">
    <location>
        <begin position="149"/>
        <end position="160"/>
    </location>
</feature>
<organism evidence="2 3">
    <name type="scientific">Anaeramoeba flamelloides</name>
    <dbReference type="NCBI Taxonomy" id="1746091"/>
    <lineage>
        <taxon>Eukaryota</taxon>
        <taxon>Metamonada</taxon>
        <taxon>Anaeramoebidae</taxon>
        <taxon>Anaeramoeba</taxon>
    </lineage>
</organism>
<dbReference type="AlphaFoldDB" id="A0AAV7ZV61"/>
<reference evidence="2" key="1">
    <citation type="submission" date="2022-08" db="EMBL/GenBank/DDBJ databases">
        <title>Novel sulphate-reducing endosymbionts in the free-living metamonad Anaeramoeba.</title>
        <authorList>
            <person name="Jerlstrom-Hultqvist J."/>
            <person name="Cepicka I."/>
            <person name="Gallot-Lavallee L."/>
            <person name="Salas-Leiva D."/>
            <person name="Curtis B.A."/>
            <person name="Zahonova K."/>
            <person name="Pipaliya S."/>
            <person name="Dacks J."/>
            <person name="Roger A.J."/>
        </authorList>
    </citation>
    <scope>NUCLEOTIDE SEQUENCE</scope>
    <source>
        <strain evidence="2">Busselton2</strain>
    </source>
</reference>
<evidence type="ECO:0000313" key="2">
    <source>
        <dbReference type="EMBL" id="KAJ3445011.1"/>
    </source>
</evidence>
<dbReference type="Proteomes" id="UP001146793">
    <property type="component" value="Unassembled WGS sequence"/>
</dbReference>
<gene>
    <name evidence="2" type="ORF">M0812_10874</name>
</gene>